<name>A0A9W9YLG6_9CNID</name>
<dbReference type="Gene3D" id="1.20.245.10">
    <property type="entry name" value="Lipoxygenase-1, Domain 5"/>
    <property type="match status" value="1"/>
</dbReference>
<reference evidence="2" key="1">
    <citation type="submission" date="2023-01" db="EMBL/GenBank/DDBJ databases">
        <title>Genome assembly of the deep-sea coral Lophelia pertusa.</title>
        <authorList>
            <person name="Herrera S."/>
            <person name="Cordes E."/>
        </authorList>
    </citation>
    <scope>NUCLEOTIDE SEQUENCE</scope>
    <source>
        <strain evidence="2">USNM1676648</strain>
        <tissue evidence="2">Polyp</tissue>
    </source>
</reference>
<sequence length="133" mass="14845">MTDTELQAWIGDLHDNGYPARGAENSHWLPFLCDKLGNSWPTSLPWLSSRAQAKHAAVNFSQLDAYGFQPHYSQPHATTTSQNKRSGERGTHIMNILPTGLQTGVTVTVVFDLTRKFDDEPTSWTVFSGKAFH</sequence>
<evidence type="ECO:0000313" key="2">
    <source>
        <dbReference type="EMBL" id="KAJ7351749.1"/>
    </source>
</evidence>
<dbReference type="AlphaFoldDB" id="A0A9W9YLG6"/>
<organism evidence="2 3">
    <name type="scientific">Desmophyllum pertusum</name>
    <dbReference type="NCBI Taxonomy" id="174260"/>
    <lineage>
        <taxon>Eukaryota</taxon>
        <taxon>Metazoa</taxon>
        <taxon>Cnidaria</taxon>
        <taxon>Anthozoa</taxon>
        <taxon>Hexacorallia</taxon>
        <taxon>Scleractinia</taxon>
        <taxon>Caryophylliina</taxon>
        <taxon>Caryophylliidae</taxon>
        <taxon>Desmophyllum</taxon>
    </lineage>
</organism>
<evidence type="ECO:0000259" key="1">
    <source>
        <dbReference type="PROSITE" id="PS51393"/>
    </source>
</evidence>
<accession>A0A9W9YLG6</accession>
<dbReference type="SUPFAM" id="SSF48484">
    <property type="entry name" value="Lipoxigenase"/>
    <property type="match status" value="1"/>
</dbReference>
<dbReference type="InterPro" id="IPR013819">
    <property type="entry name" value="LipOase_C"/>
</dbReference>
<comment type="caution">
    <text evidence="2">The sequence shown here is derived from an EMBL/GenBank/DDBJ whole genome shotgun (WGS) entry which is preliminary data.</text>
</comment>
<dbReference type="InterPro" id="IPR036226">
    <property type="entry name" value="LipOase_C_sf"/>
</dbReference>
<dbReference type="EMBL" id="MU827356">
    <property type="protein sequence ID" value="KAJ7351749.1"/>
    <property type="molecule type" value="Genomic_DNA"/>
</dbReference>
<dbReference type="Proteomes" id="UP001163046">
    <property type="component" value="Unassembled WGS sequence"/>
</dbReference>
<dbReference type="OrthoDB" id="407298at2759"/>
<dbReference type="GO" id="GO:0046872">
    <property type="term" value="F:metal ion binding"/>
    <property type="evidence" value="ECO:0007669"/>
    <property type="project" value="InterPro"/>
</dbReference>
<gene>
    <name evidence="2" type="ORF">OS493_035690</name>
</gene>
<dbReference type="Pfam" id="PF00305">
    <property type="entry name" value="Lipoxygenase"/>
    <property type="match status" value="1"/>
</dbReference>
<proteinExistence type="predicted"/>
<dbReference type="GO" id="GO:0016702">
    <property type="term" value="F:oxidoreductase activity, acting on single donors with incorporation of molecular oxygen, incorporation of two atoms of oxygen"/>
    <property type="evidence" value="ECO:0007669"/>
    <property type="project" value="InterPro"/>
</dbReference>
<protein>
    <recommendedName>
        <fullName evidence="1">Lipoxygenase domain-containing protein</fullName>
    </recommendedName>
</protein>
<feature type="domain" description="Lipoxygenase" evidence="1">
    <location>
        <begin position="1"/>
        <end position="133"/>
    </location>
</feature>
<keyword evidence="3" id="KW-1185">Reference proteome</keyword>
<dbReference type="PROSITE" id="PS51393">
    <property type="entry name" value="LIPOXYGENASE_3"/>
    <property type="match status" value="1"/>
</dbReference>
<evidence type="ECO:0000313" key="3">
    <source>
        <dbReference type="Proteomes" id="UP001163046"/>
    </source>
</evidence>